<reference evidence="2 3" key="1">
    <citation type="submission" date="2015-07" db="EMBL/GenBank/DDBJ databases">
        <title>The genome of Melipona quadrifasciata.</title>
        <authorList>
            <person name="Pan H."/>
            <person name="Kapheim K."/>
        </authorList>
    </citation>
    <scope>NUCLEOTIDE SEQUENCE [LARGE SCALE GENOMIC DNA]</scope>
    <source>
        <strain evidence="2">0111107301</strain>
        <tissue evidence="2">Whole body</tissue>
    </source>
</reference>
<keyword evidence="3" id="KW-1185">Reference proteome</keyword>
<proteinExistence type="predicted"/>
<gene>
    <name evidence="2" type="ORF">WN51_03942</name>
</gene>
<protein>
    <submittedName>
        <fullName evidence="2">Uncharacterized protein</fullName>
    </submittedName>
</protein>
<evidence type="ECO:0000256" key="1">
    <source>
        <dbReference type="SAM" id="MobiDB-lite"/>
    </source>
</evidence>
<evidence type="ECO:0000313" key="3">
    <source>
        <dbReference type="Proteomes" id="UP000053105"/>
    </source>
</evidence>
<dbReference type="Proteomes" id="UP000053105">
    <property type="component" value="Unassembled WGS sequence"/>
</dbReference>
<feature type="compositionally biased region" description="Basic and acidic residues" evidence="1">
    <location>
        <begin position="91"/>
        <end position="101"/>
    </location>
</feature>
<organism evidence="2 3">
    <name type="scientific">Melipona quadrifasciata</name>
    <dbReference type="NCBI Taxonomy" id="166423"/>
    <lineage>
        <taxon>Eukaryota</taxon>
        <taxon>Metazoa</taxon>
        <taxon>Ecdysozoa</taxon>
        <taxon>Arthropoda</taxon>
        <taxon>Hexapoda</taxon>
        <taxon>Insecta</taxon>
        <taxon>Pterygota</taxon>
        <taxon>Neoptera</taxon>
        <taxon>Endopterygota</taxon>
        <taxon>Hymenoptera</taxon>
        <taxon>Apocrita</taxon>
        <taxon>Aculeata</taxon>
        <taxon>Apoidea</taxon>
        <taxon>Anthophila</taxon>
        <taxon>Apidae</taxon>
        <taxon>Melipona</taxon>
    </lineage>
</organism>
<accession>A0A0M8ZRF5</accession>
<name>A0A0M8ZRF5_9HYME</name>
<dbReference type="AlphaFoldDB" id="A0A0M8ZRF5"/>
<dbReference type="EMBL" id="KQ435922">
    <property type="protein sequence ID" value="KOX68456.1"/>
    <property type="molecule type" value="Genomic_DNA"/>
</dbReference>
<evidence type="ECO:0000313" key="2">
    <source>
        <dbReference type="EMBL" id="KOX68456.1"/>
    </source>
</evidence>
<feature type="region of interest" description="Disordered" evidence="1">
    <location>
        <begin position="91"/>
        <end position="125"/>
    </location>
</feature>
<sequence length="125" mass="14279">MRLPIESYAVRAQVGRYFRRVFIDSAVWLFNKRGNFRRGAIEDDILDNILRSSMVFGKSGWILTMISEILEQLSTVCHFSLEFGGVVSRSRKEQSDPHREAVFPLSKRQKSLAEMPGGKRISTVA</sequence>